<dbReference type="EMBL" id="CM035407">
    <property type="protein sequence ID" value="KAH7444324.1"/>
    <property type="molecule type" value="Genomic_DNA"/>
</dbReference>
<dbReference type="Pfam" id="PF13868">
    <property type="entry name" value="TPH"/>
    <property type="match status" value="1"/>
</dbReference>
<reference evidence="9" key="1">
    <citation type="submission" date="2021-08" db="EMBL/GenBank/DDBJ databases">
        <title>WGS assembly of Ceratopteris richardii.</title>
        <authorList>
            <person name="Marchant D.B."/>
            <person name="Chen G."/>
            <person name="Jenkins J."/>
            <person name="Shu S."/>
            <person name="Leebens-Mack J."/>
            <person name="Grimwood J."/>
            <person name="Schmutz J."/>
            <person name="Soltis P."/>
            <person name="Soltis D."/>
            <person name="Chen Z.-H."/>
        </authorList>
    </citation>
    <scope>NUCLEOTIDE SEQUENCE</scope>
    <source>
        <strain evidence="9">Whitten #5841</strain>
        <tissue evidence="9">Leaf</tissue>
    </source>
</reference>
<feature type="coiled-coil region" evidence="7">
    <location>
        <begin position="80"/>
        <end position="118"/>
    </location>
</feature>
<proteinExistence type="inferred from homology"/>
<feature type="domain" description="Trichohyalin-plectin-homology" evidence="8">
    <location>
        <begin position="136"/>
        <end position="468"/>
    </location>
</feature>
<gene>
    <name evidence="9" type="ORF">KP509_02G073700</name>
</gene>
<dbReference type="InterPro" id="IPR043596">
    <property type="entry name" value="CFAP53/TCHP"/>
</dbReference>
<protein>
    <recommendedName>
        <fullName evidence="6">Cilia- and flagella-associated protein 53</fullName>
    </recommendedName>
</protein>
<comment type="subcellular location">
    <subcellularLocation>
        <location evidence="1">Cell projection</location>
        <location evidence="1">Cilium</location>
    </subcellularLocation>
</comment>
<keyword evidence="4" id="KW-0966">Cell projection</keyword>
<evidence type="ECO:0000256" key="3">
    <source>
        <dbReference type="ARBA" id="ARBA00023069"/>
    </source>
</evidence>
<accession>A0A8T2VE95</accession>
<feature type="coiled-coil region" evidence="7">
    <location>
        <begin position="144"/>
        <end position="215"/>
    </location>
</feature>
<evidence type="ECO:0000256" key="7">
    <source>
        <dbReference type="SAM" id="Coils"/>
    </source>
</evidence>
<organism evidence="9 10">
    <name type="scientific">Ceratopteris richardii</name>
    <name type="common">Triangle waterfern</name>
    <dbReference type="NCBI Taxonomy" id="49495"/>
    <lineage>
        <taxon>Eukaryota</taxon>
        <taxon>Viridiplantae</taxon>
        <taxon>Streptophyta</taxon>
        <taxon>Embryophyta</taxon>
        <taxon>Tracheophyta</taxon>
        <taxon>Polypodiopsida</taxon>
        <taxon>Polypodiidae</taxon>
        <taxon>Polypodiales</taxon>
        <taxon>Pteridineae</taxon>
        <taxon>Pteridaceae</taxon>
        <taxon>Parkerioideae</taxon>
        <taxon>Ceratopteris</taxon>
    </lineage>
</organism>
<dbReference type="OMA" id="IQAQHND"/>
<comment type="similarity">
    <text evidence="5">Belongs to the CFAP53 family.</text>
</comment>
<evidence type="ECO:0000313" key="10">
    <source>
        <dbReference type="Proteomes" id="UP000825935"/>
    </source>
</evidence>
<evidence type="ECO:0000256" key="2">
    <source>
        <dbReference type="ARBA" id="ARBA00023054"/>
    </source>
</evidence>
<keyword evidence="10" id="KW-1185">Reference proteome</keyword>
<name>A0A8T2VE95_CERRI</name>
<evidence type="ECO:0000256" key="1">
    <source>
        <dbReference type="ARBA" id="ARBA00004138"/>
    </source>
</evidence>
<dbReference type="AlphaFoldDB" id="A0A8T2VE95"/>
<dbReference type="PANTHER" id="PTHR31183">
    <property type="entry name" value="TRICHOPLEIN KERATIN FILAMENT-BINDING PROTEIN FAMILY MEMBER"/>
    <property type="match status" value="1"/>
</dbReference>
<feature type="coiled-coil region" evidence="7">
    <location>
        <begin position="293"/>
        <end position="330"/>
    </location>
</feature>
<dbReference type="Proteomes" id="UP000825935">
    <property type="component" value="Chromosome 2"/>
</dbReference>
<dbReference type="PANTHER" id="PTHR31183:SF1">
    <property type="entry name" value="CILIA- AND FLAGELLA-ASSOCIATED PROTEIN 53"/>
    <property type="match status" value="1"/>
</dbReference>
<evidence type="ECO:0000256" key="4">
    <source>
        <dbReference type="ARBA" id="ARBA00023273"/>
    </source>
</evidence>
<keyword evidence="3" id="KW-0969">Cilium</keyword>
<comment type="caution">
    <text evidence="9">The sequence shown here is derived from an EMBL/GenBank/DDBJ whole genome shotgun (WGS) entry which is preliminary data.</text>
</comment>
<dbReference type="OrthoDB" id="1896772at2759"/>
<dbReference type="InterPro" id="IPR043597">
    <property type="entry name" value="TPH_dom"/>
</dbReference>
<sequence>MYYHPKRLPVNEDRIIKHRHYEDDLRDRLISVHNYEGLMRRAEFEKANEPKISYRTLSERLDAIRTERDRVISNRRNRVKKLLEEESNAVEEEMKTGNMNLAERRAWLESEARRLRAERLKRMEKYAQTQLDRTFRESSDEVRIHNSKLAVLRAEEERKRQRKENLQKIAREKEEDVALYRTMELEWKRQDELHRQELELKEARKQEAIDILREQLIMVHRLREEERAAVEQDMINLNKRWLAEEEELKRKQYEQRQIDSQKAKQMLLYNEHNRLKKSADAQEEKKYDAHMMAMVAEREAEEERQERELREAQRREARAYAAQLKAAIDRKKVEDDELEAVIKAELEDDWRKRDEQTRIQEDARKRLYDEVYEGRNAQIQFKECLKKEKEEEKLAQLAEYRADAERFRQEDLRRAEDVQLTKHEVKNYLESQMRHKRAEELVTQQLKRADFEDTKVAEKKYEDKVKEAVSSGLPYPEPYYGRKAVKWYE</sequence>
<evidence type="ECO:0000256" key="5">
    <source>
        <dbReference type="ARBA" id="ARBA00033747"/>
    </source>
</evidence>
<evidence type="ECO:0000313" key="9">
    <source>
        <dbReference type="EMBL" id="KAH7444324.1"/>
    </source>
</evidence>
<evidence type="ECO:0000259" key="8">
    <source>
        <dbReference type="Pfam" id="PF13868"/>
    </source>
</evidence>
<evidence type="ECO:0000256" key="6">
    <source>
        <dbReference type="ARBA" id="ARBA00033773"/>
    </source>
</evidence>
<dbReference type="GO" id="GO:0005929">
    <property type="term" value="C:cilium"/>
    <property type="evidence" value="ECO:0007669"/>
    <property type="project" value="UniProtKB-SubCell"/>
</dbReference>
<keyword evidence="2 7" id="KW-0175">Coiled coil</keyword>